<dbReference type="PROSITE" id="PS00022">
    <property type="entry name" value="EGF_1"/>
    <property type="match status" value="2"/>
</dbReference>
<evidence type="ECO:0000313" key="7">
    <source>
        <dbReference type="Proteomes" id="UP000332933"/>
    </source>
</evidence>
<dbReference type="Pfam" id="PF07974">
    <property type="entry name" value="EGF_2"/>
    <property type="match status" value="1"/>
</dbReference>
<feature type="signal peptide" evidence="3">
    <location>
        <begin position="1"/>
        <end position="18"/>
    </location>
</feature>
<dbReference type="EMBL" id="VJMH01007328">
    <property type="protein sequence ID" value="KAF0684038.1"/>
    <property type="molecule type" value="Genomic_DNA"/>
</dbReference>
<comment type="caution">
    <text evidence="2">Lacks conserved residue(s) required for the propagation of feature annotation.</text>
</comment>
<dbReference type="PROSITE" id="PS50026">
    <property type="entry name" value="EGF_3"/>
    <property type="match status" value="2"/>
</dbReference>
<gene>
    <name evidence="6" type="primary">Aste57867_23959</name>
    <name evidence="5" type="ORF">As57867_023886</name>
    <name evidence="6" type="ORF">ASTE57867_23959</name>
</gene>
<sequence length="311" mass="31272">MVKSFAFVATASFALVHAAQPGQCINDKDCASYGSGYTCVSVQTTIANIAMASQCVLGTPCGGNNAGKCPTFSSWSTSYQKIQPLCAFVPVTAANCVDPTQSNASTTNAVNCYVGSFSANNVTKTVNGIYKCVDVKMYQAQNLGAIQNLTATQLQACAGDASTGGALCNNHGTCAPTGSLSPVYRCACNSGYSASDNCFNATSNACDNFGSCGAGNTCDATTASCKCAIGTRGDQCALCDATASNACTNGNGVCNLNGTCTCNPGYVGSLCQTATTPSSGSNAGTPKPNGVGVEVIASLAAWFSYAVVLAL</sequence>
<dbReference type="SMART" id="SM00181">
    <property type="entry name" value="EGF"/>
    <property type="match status" value="3"/>
</dbReference>
<dbReference type="PROSITE" id="PS01186">
    <property type="entry name" value="EGF_2"/>
    <property type="match status" value="2"/>
</dbReference>
<feature type="disulfide bond" evidence="2">
    <location>
        <begin position="227"/>
        <end position="236"/>
    </location>
</feature>
<evidence type="ECO:0000256" key="3">
    <source>
        <dbReference type="SAM" id="SignalP"/>
    </source>
</evidence>
<feature type="domain" description="EGF-like" evidence="4">
    <location>
        <begin position="153"/>
        <end position="199"/>
    </location>
</feature>
<name>A0A485LTI0_9STRA</name>
<feature type="chain" id="PRO_5036355685" evidence="3">
    <location>
        <begin position="19"/>
        <end position="311"/>
    </location>
</feature>
<evidence type="ECO:0000256" key="2">
    <source>
        <dbReference type="PROSITE-ProRule" id="PRU00076"/>
    </source>
</evidence>
<keyword evidence="1 2" id="KW-1015">Disulfide bond</keyword>
<keyword evidence="3" id="KW-0732">Signal</keyword>
<keyword evidence="2" id="KW-0245">EGF-like domain</keyword>
<dbReference type="Gene3D" id="2.10.25.10">
    <property type="entry name" value="Laminin"/>
    <property type="match status" value="1"/>
</dbReference>
<accession>A0A485LTI0</accession>
<reference evidence="6 7" key="1">
    <citation type="submission" date="2019-03" db="EMBL/GenBank/DDBJ databases">
        <authorList>
            <person name="Gaulin E."/>
            <person name="Dumas B."/>
        </authorList>
    </citation>
    <scope>NUCLEOTIDE SEQUENCE [LARGE SCALE GENOMIC DNA]</scope>
    <source>
        <strain evidence="6">CBS 568.67</strain>
    </source>
</reference>
<evidence type="ECO:0000256" key="1">
    <source>
        <dbReference type="ARBA" id="ARBA00023157"/>
    </source>
</evidence>
<dbReference type="Proteomes" id="UP000332933">
    <property type="component" value="Unassembled WGS sequence"/>
</dbReference>
<protein>
    <submittedName>
        <fullName evidence="6">Aste57867_23959 protein</fullName>
    </submittedName>
</protein>
<dbReference type="InterPro" id="IPR000742">
    <property type="entry name" value="EGF"/>
</dbReference>
<keyword evidence="7" id="KW-1185">Reference proteome</keyword>
<proteinExistence type="predicted"/>
<evidence type="ECO:0000313" key="6">
    <source>
        <dbReference type="EMBL" id="VFU00602.1"/>
    </source>
</evidence>
<dbReference type="OrthoDB" id="6332053at2759"/>
<evidence type="ECO:0000259" key="4">
    <source>
        <dbReference type="PROSITE" id="PS50026"/>
    </source>
</evidence>
<reference evidence="5" key="2">
    <citation type="submission" date="2019-06" db="EMBL/GenBank/DDBJ databases">
        <title>Genomics analysis of Aphanomyces spp. identifies a new class of oomycete effector associated with host adaptation.</title>
        <authorList>
            <person name="Gaulin E."/>
        </authorList>
    </citation>
    <scope>NUCLEOTIDE SEQUENCE</scope>
    <source>
        <strain evidence="5">CBS 578.67</strain>
    </source>
</reference>
<feature type="domain" description="EGF-like" evidence="4">
    <location>
        <begin position="202"/>
        <end position="237"/>
    </location>
</feature>
<dbReference type="AlphaFoldDB" id="A0A485LTI0"/>
<evidence type="ECO:0000313" key="5">
    <source>
        <dbReference type="EMBL" id="KAF0684038.1"/>
    </source>
</evidence>
<organism evidence="6 7">
    <name type="scientific">Aphanomyces stellatus</name>
    <dbReference type="NCBI Taxonomy" id="120398"/>
    <lineage>
        <taxon>Eukaryota</taxon>
        <taxon>Sar</taxon>
        <taxon>Stramenopiles</taxon>
        <taxon>Oomycota</taxon>
        <taxon>Saprolegniomycetes</taxon>
        <taxon>Saprolegniales</taxon>
        <taxon>Verrucalvaceae</taxon>
        <taxon>Aphanomyces</taxon>
    </lineage>
</organism>
<dbReference type="EMBL" id="CAADRA010007354">
    <property type="protein sequence ID" value="VFU00602.1"/>
    <property type="molecule type" value="Genomic_DNA"/>
</dbReference>
<dbReference type="InterPro" id="IPR013111">
    <property type="entry name" value="EGF_extracell"/>
</dbReference>